<dbReference type="SUPFAM" id="SSF55347">
    <property type="entry name" value="Glyceraldehyde-3-phosphate dehydrogenase-like, C-terminal domain"/>
    <property type="match status" value="1"/>
</dbReference>
<dbReference type="CDD" id="cd17896">
    <property type="entry name" value="AGPR_2_N"/>
    <property type="match status" value="1"/>
</dbReference>
<keyword evidence="5 6" id="KW-0560">Oxidoreductase</keyword>
<gene>
    <name evidence="6 8" type="primary">argC</name>
    <name evidence="8" type="ORF">PXH66_16695</name>
</gene>
<reference evidence="8" key="1">
    <citation type="submission" date="2023-03" db="EMBL/GenBank/DDBJ databases">
        <title>Lomoglobus Profundus gen. nov., sp. nov., a novel member of the phylum Verrucomicrobia, isolated from deep-marine sediment of South China Sea.</title>
        <authorList>
            <person name="Ahmad T."/>
            <person name="Ishaq S.E."/>
            <person name="Wang F."/>
        </authorList>
    </citation>
    <scope>NUCLEOTIDE SEQUENCE</scope>
    <source>
        <strain evidence="8">LMO-M01</strain>
    </source>
</reference>
<dbReference type="InterPro" id="IPR000534">
    <property type="entry name" value="Semialdehyde_DH_NAD-bd"/>
</dbReference>
<dbReference type="HAMAP" id="MF_01110">
    <property type="entry name" value="ArgC_type2"/>
    <property type="match status" value="1"/>
</dbReference>
<evidence type="ECO:0000313" key="9">
    <source>
        <dbReference type="Proteomes" id="UP001218638"/>
    </source>
</evidence>
<comment type="function">
    <text evidence="6">Catalyzes the NADPH-dependent reduction of N-acetyl-5-glutamyl phosphate to yield N-acetyl-L-glutamate 5-semialdehyde.</text>
</comment>
<keyword evidence="2 6" id="KW-0055">Arginine biosynthesis</keyword>
<dbReference type="InterPro" id="IPR050085">
    <property type="entry name" value="AGPR"/>
</dbReference>
<evidence type="ECO:0000259" key="7">
    <source>
        <dbReference type="SMART" id="SM00859"/>
    </source>
</evidence>
<feature type="active site" evidence="6">
    <location>
        <position position="116"/>
    </location>
</feature>
<keyword evidence="3 6" id="KW-0028">Amino-acid biosynthesis</keyword>
<dbReference type="PANTHER" id="PTHR32338:SF10">
    <property type="entry name" value="N-ACETYL-GAMMA-GLUTAMYL-PHOSPHATE REDUCTASE, CHLOROPLASTIC-RELATED"/>
    <property type="match status" value="1"/>
</dbReference>
<dbReference type="SUPFAM" id="SSF51735">
    <property type="entry name" value="NAD(P)-binding Rossmann-fold domains"/>
    <property type="match status" value="1"/>
</dbReference>
<dbReference type="GO" id="GO:0005737">
    <property type="term" value="C:cytoplasm"/>
    <property type="evidence" value="ECO:0007669"/>
    <property type="project" value="UniProtKB-SubCell"/>
</dbReference>
<dbReference type="GO" id="GO:0006526">
    <property type="term" value="P:L-arginine biosynthetic process"/>
    <property type="evidence" value="ECO:0007669"/>
    <property type="project" value="UniProtKB-UniRule"/>
</dbReference>
<dbReference type="PANTHER" id="PTHR32338">
    <property type="entry name" value="N-ACETYL-GAMMA-GLUTAMYL-PHOSPHATE REDUCTASE, CHLOROPLASTIC-RELATED-RELATED"/>
    <property type="match status" value="1"/>
</dbReference>
<dbReference type="SMART" id="SM00859">
    <property type="entry name" value="Semialdhyde_dh"/>
    <property type="match status" value="1"/>
</dbReference>
<evidence type="ECO:0000256" key="3">
    <source>
        <dbReference type="ARBA" id="ARBA00022605"/>
    </source>
</evidence>
<dbReference type="NCBIfam" id="TIGR01851">
    <property type="entry name" value="argC_other"/>
    <property type="match status" value="1"/>
</dbReference>
<keyword evidence="1 6" id="KW-0963">Cytoplasm</keyword>
<dbReference type="Pfam" id="PF22698">
    <property type="entry name" value="Semialdhyde_dhC_1"/>
    <property type="match status" value="1"/>
</dbReference>
<dbReference type="Gene3D" id="3.40.50.720">
    <property type="entry name" value="NAD(P)-binding Rossmann-like Domain"/>
    <property type="match status" value="1"/>
</dbReference>
<accession>A0AAF0CME0</accession>
<keyword evidence="4 6" id="KW-0521">NADP</keyword>
<sequence>MSVKVFVDGSEGTTGLQIHERLVSRPEVELVPIEPALRKDPAARADCLNAADVAFLCLPDVAARESAALVTNPDTIVIDASTAHRTDPAWSYGLPELGVEYRRRIETANRIANIGCHAGAFLLGVAPLVQSGIVPVDTRLSCFSITGYSGGGKSMIADYEATDRPATLLSPRPYALGLAHKHLPEMRQHAGLTHAPLFNPVVGPFRQGLAVTIPLALRALPGNVSPASLHAALSEAYAGATFVRVCPLGDDANLDGGFLDAQACNGTNRADVMVFGHDEQAVVIVRIDNLGKGASGSAIQCMNLRLGLAESAGLTV</sequence>
<dbReference type="GO" id="GO:0051287">
    <property type="term" value="F:NAD binding"/>
    <property type="evidence" value="ECO:0007669"/>
    <property type="project" value="InterPro"/>
</dbReference>
<evidence type="ECO:0000256" key="2">
    <source>
        <dbReference type="ARBA" id="ARBA00022571"/>
    </source>
</evidence>
<name>A0AAF0CME0_9BACT</name>
<evidence type="ECO:0000313" key="8">
    <source>
        <dbReference type="EMBL" id="WED63978.1"/>
    </source>
</evidence>
<evidence type="ECO:0000256" key="5">
    <source>
        <dbReference type="ARBA" id="ARBA00023002"/>
    </source>
</evidence>
<dbReference type="InterPro" id="IPR058924">
    <property type="entry name" value="AGPR_dimerisation_dom"/>
</dbReference>
<proteinExistence type="inferred from homology"/>
<comment type="pathway">
    <text evidence="6">Amino-acid biosynthesis; L-arginine biosynthesis; N(2)-acetyl-L-ornithine from L-glutamate: step 3/4.</text>
</comment>
<dbReference type="Gene3D" id="3.30.360.10">
    <property type="entry name" value="Dihydrodipicolinate Reductase, domain 2"/>
    <property type="match status" value="1"/>
</dbReference>
<protein>
    <recommendedName>
        <fullName evidence="6">N-acetyl-gamma-glutamyl-phosphate reductase</fullName>
        <shortName evidence="6">AGPR</shortName>
        <ecNumber evidence="6">1.2.1.38</ecNumber>
    </recommendedName>
    <alternativeName>
        <fullName evidence="6">N-acetyl-glutamate semialdehyde dehydrogenase</fullName>
        <shortName evidence="6">NAGSA dehydrogenase</shortName>
    </alternativeName>
</protein>
<comment type="similarity">
    <text evidence="6">Belongs to the NAGSA dehydrogenase family. Type 2 subfamily.</text>
</comment>
<evidence type="ECO:0000256" key="1">
    <source>
        <dbReference type="ARBA" id="ARBA00022490"/>
    </source>
</evidence>
<dbReference type="CDD" id="cd23935">
    <property type="entry name" value="AGPR_2_C"/>
    <property type="match status" value="1"/>
</dbReference>
<evidence type="ECO:0000256" key="6">
    <source>
        <dbReference type="HAMAP-Rule" id="MF_01110"/>
    </source>
</evidence>
<dbReference type="InterPro" id="IPR010136">
    <property type="entry name" value="AGPR_type-2"/>
</dbReference>
<comment type="subcellular location">
    <subcellularLocation>
        <location evidence="6">Cytoplasm</location>
    </subcellularLocation>
</comment>
<dbReference type="InterPro" id="IPR036291">
    <property type="entry name" value="NAD(P)-bd_dom_sf"/>
</dbReference>
<dbReference type="AlphaFoldDB" id="A0AAF0CME0"/>
<dbReference type="GO" id="GO:0003942">
    <property type="term" value="F:N-acetyl-gamma-glutamyl-phosphate reductase activity"/>
    <property type="evidence" value="ECO:0007669"/>
    <property type="project" value="UniProtKB-UniRule"/>
</dbReference>
<dbReference type="KEGG" id="slom:PXH66_16695"/>
<dbReference type="Proteomes" id="UP001218638">
    <property type="component" value="Chromosome"/>
</dbReference>
<evidence type="ECO:0000256" key="4">
    <source>
        <dbReference type="ARBA" id="ARBA00022857"/>
    </source>
</evidence>
<keyword evidence="9" id="KW-1185">Reference proteome</keyword>
<dbReference type="RefSeq" id="WP_330930683.1">
    <property type="nucleotide sequence ID" value="NZ_CP119075.1"/>
</dbReference>
<dbReference type="Pfam" id="PF01118">
    <property type="entry name" value="Semialdhyde_dh"/>
    <property type="match status" value="1"/>
</dbReference>
<organism evidence="8 9">
    <name type="scientific">Synoicihabitans lomoniglobus</name>
    <dbReference type="NCBI Taxonomy" id="2909285"/>
    <lineage>
        <taxon>Bacteria</taxon>
        <taxon>Pseudomonadati</taxon>
        <taxon>Verrucomicrobiota</taxon>
        <taxon>Opitutia</taxon>
        <taxon>Opitutales</taxon>
        <taxon>Opitutaceae</taxon>
        <taxon>Synoicihabitans</taxon>
    </lineage>
</organism>
<comment type="catalytic activity">
    <reaction evidence="6">
        <text>N-acetyl-L-glutamate 5-semialdehyde + phosphate + NADP(+) = N-acetyl-L-glutamyl 5-phosphate + NADPH + H(+)</text>
        <dbReference type="Rhea" id="RHEA:21588"/>
        <dbReference type="ChEBI" id="CHEBI:15378"/>
        <dbReference type="ChEBI" id="CHEBI:29123"/>
        <dbReference type="ChEBI" id="CHEBI:43474"/>
        <dbReference type="ChEBI" id="CHEBI:57783"/>
        <dbReference type="ChEBI" id="CHEBI:57936"/>
        <dbReference type="ChEBI" id="CHEBI:58349"/>
        <dbReference type="EC" id="1.2.1.38"/>
    </reaction>
</comment>
<dbReference type="EMBL" id="CP119075">
    <property type="protein sequence ID" value="WED63978.1"/>
    <property type="molecule type" value="Genomic_DNA"/>
</dbReference>
<dbReference type="EC" id="1.2.1.38" evidence="6"/>
<feature type="domain" description="Semialdehyde dehydrogenase NAD-binding" evidence="7">
    <location>
        <begin position="4"/>
        <end position="108"/>
    </location>
</feature>